<dbReference type="AlphaFoldDB" id="A0A225W7G2"/>
<dbReference type="Proteomes" id="UP000198211">
    <property type="component" value="Unassembled WGS sequence"/>
</dbReference>
<dbReference type="SUPFAM" id="SSF50630">
    <property type="entry name" value="Acid proteases"/>
    <property type="match status" value="1"/>
</dbReference>
<organism evidence="1 2">
    <name type="scientific">Phytophthora megakarya</name>
    <dbReference type="NCBI Taxonomy" id="4795"/>
    <lineage>
        <taxon>Eukaryota</taxon>
        <taxon>Sar</taxon>
        <taxon>Stramenopiles</taxon>
        <taxon>Oomycota</taxon>
        <taxon>Peronosporomycetes</taxon>
        <taxon>Peronosporales</taxon>
        <taxon>Peronosporaceae</taxon>
        <taxon>Phytophthora</taxon>
    </lineage>
</organism>
<proteinExistence type="predicted"/>
<protein>
    <recommendedName>
        <fullName evidence="3">Reverse transcriptase</fullName>
    </recommendedName>
</protein>
<evidence type="ECO:0000313" key="2">
    <source>
        <dbReference type="Proteomes" id="UP000198211"/>
    </source>
</evidence>
<dbReference type="EMBL" id="NBNE01001556">
    <property type="protein sequence ID" value="OWZ13525.1"/>
    <property type="molecule type" value="Genomic_DNA"/>
</dbReference>
<name>A0A225W7G2_9STRA</name>
<dbReference type="CDD" id="cd00303">
    <property type="entry name" value="retropepsin_like"/>
    <property type="match status" value="1"/>
</dbReference>
<dbReference type="InterPro" id="IPR021109">
    <property type="entry name" value="Peptidase_aspartic_dom_sf"/>
</dbReference>
<dbReference type="Gene3D" id="2.40.70.10">
    <property type="entry name" value="Acid Proteases"/>
    <property type="match status" value="1"/>
</dbReference>
<gene>
    <name evidence="1" type="ORF">PHMEG_00013132</name>
</gene>
<evidence type="ECO:0008006" key="3">
    <source>
        <dbReference type="Google" id="ProtNLM"/>
    </source>
</evidence>
<evidence type="ECO:0000313" key="1">
    <source>
        <dbReference type="EMBL" id="OWZ13525.1"/>
    </source>
</evidence>
<sequence length="170" mass="19148">MKCVVLLSTKEVESSGFVDSGASINVVSPSLIQANSLEDQVETHDSMLALTMAKTETCHVKKRTITLSLRITGFNVYSAEFLVLPVPDERDVLLGMPWLACVNPRIDWQMGDIGPSLETLRLKLRALLRLFLYPYLCKYPDLFRHKLPAELPPEEHGEHTMDVKADHPVF</sequence>
<dbReference type="OrthoDB" id="120945at2759"/>
<accession>A0A225W7G2</accession>
<reference evidence="2" key="1">
    <citation type="submission" date="2017-03" db="EMBL/GenBank/DDBJ databases">
        <title>Phytopthora megakarya and P. palmivora, two closely related causual agents of cacao black pod achieved similar genome size and gene model numbers by different mechanisms.</title>
        <authorList>
            <person name="Ali S."/>
            <person name="Shao J."/>
            <person name="Larry D.J."/>
            <person name="Kronmiller B."/>
            <person name="Shen D."/>
            <person name="Strem M.D."/>
            <person name="Melnick R.L."/>
            <person name="Guiltinan M.J."/>
            <person name="Tyler B.M."/>
            <person name="Meinhardt L.W."/>
            <person name="Bailey B.A."/>
        </authorList>
    </citation>
    <scope>NUCLEOTIDE SEQUENCE [LARGE SCALE GENOMIC DNA]</scope>
    <source>
        <strain evidence="2">zdho120</strain>
    </source>
</reference>
<dbReference type="Pfam" id="PF13650">
    <property type="entry name" value="Asp_protease_2"/>
    <property type="match status" value="1"/>
</dbReference>
<keyword evidence="2" id="KW-1185">Reference proteome</keyword>
<comment type="caution">
    <text evidence="1">The sequence shown here is derived from an EMBL/GenBank/DDBJ whole genome shotgun (WGS) entry which is preliminary data.</text>
</comment>